<name>A0AAD8H7I3_9APIA</name>
<evidence type="ECO:0000313" key="1">
    <source>
        <dbReference type="EMBL" id="KAK1361301.1"/>
    </source>
</evidence>
<dbReference type="EMBL" id="JAUIZM010000010">
    <property type="protein sequence ID" value="KAK1361301.1"/>
    <property type="molecule type" value="Genomic_DNA"/>
</dbReference>
<protein>
    <submittedName>
        <fullName evidence="1">Uncharacterized protein</fullName>
    </submittedName>
</protein>
<reference evidence="1" key="1">
    <citation type="submission" date="2023-02" db="EMBL/GenBank/DDBJ databases">
        <title>Genome of toxic invasive species Heracleum sosnowskyi carries increased number of genes despite the absence of recent whole-genome duplications.</title>
        <authorList>
            <person name="Schelkunov M."/>
            <person name="Shtratnikova V."/>
            <person name="Makarenko M."/>
            <person name="Klepikova A."/>
            <person name="Omelchenko D."/>
            <person name="Novikova G."/>
            <person name="Obukhova E."/>
            <person name="Bogdanov V."/>
            <person name="Penin A."/>
            <person name="Logacheva M."/>
        </authorList>
    </citation>
    <scope>NUCLEOTIDE SEQUENCE</scope>
    <source>
        <strain evidence="1">Hsosn_3</strain>
        <tissue evidence="1">Leaf</tissue>
    </source>
</reference>
<proteinExistence type="predicted"/>
<accession>A0AAD8H7I3</accession>
<gene>
    <name evidence="1" type="ORF">POM88_045775</name>
</gene>
<organism evidence="1 2">
    <name type="scientific">Heracleum sosnowskyi</name>
    <dbReference type="NCBI Taxonomy" id="360622"/>
    <lineage>
        <taxon>Eukaryota</taxon>
        <taxon>Viridiplantae</taxon>
        <taxon>Streptophyta</taxon>
        <taxon>Embryophyta</taxon>
        <taxon>Tracheophyta</taxon>
        <taxon>Spermatophyta</taxon>
        <taxon>Magnoliopsida</taxon>
        <taxon>eudicotyledons</taxon>
        <taxon>Gunneridae</taxon>
        <taxon>Pentapetalae</taxon>
        <taxon>asterids</taxon>
        <taxon>campanulids</taxon>
        <taxon>Apiales</taxon>
        <taxon>Apiaceae</taxon>
        <taxon>Apioideae</taxon>
        <taxon>apioid superclade</taxon>
        <taxon>Tordylieae</taxon>
        <taxon>Tordyliinae</taxon>
        <taxon>Heracleum</taxon>
    </lineage>
</organism>
<comment type="caution">
    <text evidence="1">The sequence shown here is derived from an EMBL/GenBank/DDBJ whole genome shotgun (WGS) entry which is preliminary data.</text>
</comment>
<sequence>MPTANVGSKLEDSRLFDAVNVLLSLQSRNGGASCMGVKLAEYDAIAYCTTSLQQDSRRNNGERCEDKENMTPLHTVPLACSKIQEETMEKDVKIKSWQEECQLGICRMPAGNLSLQHNLSNMANNGNLLDPQNGWSFSTL</sequence>
<evidence type="ECO:0000313" key="2">
    <source>
        <dbReference type="Proteomes" id="UP001237642"/>
    </source>
</evidence>
<dbReference type="AlphaFoldDB" id="A0AAD8H7I3"/>
<keyword evidence="2" id="KW-1185">Reference proteome</keyword>
<reference evidence="1" key="2">
    <citation type="submission" date="2023-05" db="EMBL/GenBank/DDBJ databases">
        <authorList>
            <person name="Schelkunov M.I."/>
        </authorList>
    </citation>
    <scope>NUCLEOTIDE SEQUENCE</scope>
    <source>
        <strain evidence="1">Hsosn_3</strain>
        <tissue evidence="1">Leaf</tissue>
    </source>
</reference>
<dbReference type="Proteomes" id="UP001237642">
    <property type="component" value="Unassembled WGS sequence"/>
</dbReference>